<dbReference type="PRINTS" id="PR00320">
    <property type="entry name" value="GPROTEINBRPT"/>
</dbReference>
<dbReference type="EMBL" id="JMKJ01000110">
    <property type="protein sequence ID" value="KGG52225.1"/>
    <property type="molecule type" value="Genomic_DNA"/>
</dbReference>
<dbReference type="SMART" id="SM00320">
    <property type="entry name" value="WD40"/>
    <property type="match status" value="5"/>
</dbReference>
<evidence type="ECO:0000256" key="1">
    <source>
        <dbReference type="ARBA" id="ARBA00006445"/>
    </source>
</evidence>
<dbReference type="PANTHER" id="PTHR19918">
    <property type="entry name" value="CELL DIVISION CYCLE 20 CDC20 FIZZY -RELATED"/>
    <property type="match status" value="1"/>
</dbReference>
<accession>A0A098VTC7</accession>
<dbReference type="InterPro" id="IPR019775">
    <property type="entry name" value="WD40_repeat_CS"/>
</dbReference>
<dbReference type="VEuPathDB" id="MicrosporidiaDB:DI09_19p70"/>
<keyword evidence="4" id="KW-0131">Cell cycle</keyword>
<dbReference type="InterPro" id="IPR020472">
    <property type="entry name" value="WD40_PAC1"/>
</dbReference>
<feature type="domain" description="CDC20/Fizzy WD40" evidence="7">
    <location>
        <begin position="52"/>
        <end position="368"/>
    </location>
</feature>
<evidence type="ECO:0000256" key="5">
    <source>
        <dbReference type="PROSITE-ProRule" id="PRU00221"/>
    </source>
</evidence>
<dbReference type="RefSeq" id="XP_013238690.1">
    <property type="nucleotide sequence ID" value="XM_013383236.1"/>
</dbReference>
<dbReference type="InterPro" id="IPR036322">
    <property type="entry name" value="WD40_repeat_dom_sf"/>
</dbReference>
<evidence type="ECO:0000256" key="4">
    <source>
        <dbReference type="ARBA" id="ARBA00023306"/>
    </source>
</evidence>
<dbReference type="GO" id="GO:1905786">
    <property type="term" value="P:positive regulation of anaphase-promoting complex-dependent catabolic process"/>
    <property type="evidence" value="ECO:0007669"/>
    <property type="project" value="TreeGrafter"/>
</dbReference>
<dbReference type="OrthoDB" id="10263272at2759"/>
<dbReference type="GO" id="GO:0005680">
    <property type="term" value="C:anaphase-promoting complex"/>
    <property type="evidence" value="ECO:0007669"/>
    <property type="project" value="TreeGrafter"/>
</dbReference>
<dbReference type="Pfam" id="PF24807">
    <property type="entry name" value="WD40_CDC20-Fz"/>
    <property type="match status" value="1"/>
</dbReference>
<evidence type="ECO:0000313" key="9">
    <source>
        <dbReference type="Proteomes" id="UP000029725"/>
    </source>
</evidence>
<feature type="region of interest" description="Disordered" evidence="6">
    <location>
        <begin position="1"/>
        <end position="22"/>
    </location>
</feature>
<feature type="repeat" description="WD" evidence="5">
    <location>
        <begin position="186"/>
        <end position="220"/>
    </location>
</feature>
<dbReference type="HOGENOM" id="CLU_014831_1_0_1"/>
<dbReference type="AlphaFoldDB" id="A0A098VTC7"/>
<dbReference type="InterPro" id="IPR015943">
    <property type="entry name" value="WD40/YVTN_repeat-like_dom_sf"/>
</dbReference>
<dbReference type="GO" id="GO:1990757">
    <property type="term" value="F:ubiquitin ligase activator activity"/>
    <property type="evidence" value="ECO:0007669"/>
    <property type="project" value="TreeGrafter"/>
</dbReference>
<dbReference type="PROSITE" id="PS50082">
    <property type="entry name" value="WD_REPEATS_2"/>
    <property type="match status" value="2"/>
</dbReference>
<proteinExistence type="inferred from homology"/>
<name>A0A098VTC7_9MICR</name>
<evidence type="ECO:0000256" key="2">
    <source>
        <dbReference type="ARBA" id="ARBA00022574"/>
    </source>
</evidence>
<protein>
    <submittedName>
        <fullName evidence="8">Anaphase promoting complex protein</fullName>
    </submittedName>
</protein>
<dbReference type="SUPFAM" id="SSF50978">
    <property type="entry name" value="WD40 repeat-like"/>
    <property type="match status" value="1"/>
</dbReference>
<reference evidence="8 9" key="1">
    <citation type="submission" date="2014-04" db="EMBL/GenBank/DDBJ databases">
        <title>A new species of microsporidia sheds light on the evolution of extreme parasitism.</title>
        <authorList>
            <person name="Haag K.L."/>
            <person name="James T.Y."/>
            <person name="Larsson R."/>
            <person name="Schaer T.M."/>
            <person name="Refardt D."/>
            <person name="Pombert J.-F."/>
            <person name="Ebert D."/>
        </authorList>
    </citation>
    <scope>NUCLEOTIDE SEQUENCE [LARGE SCALE GENOMIC DNA]</scope>
    <source>
        <strain evidence="8 9">UGP3</strain>
        <tissue evidence="8">Spores</tissue>
    </source>
</reference>
<comment type="caution">
    <text evidence="8">The sequence shown here is derived from an EMBL/GenBank/DDBJ whole genome shotgun (WGS) entry which is preliminary data.</text>
</comment>
<dbReference type="InterPro" id="IPR001680">
    <property type="entry name" value="WD40_rpt"/>
</dbReference>
<evidence type="ECO:0000256" key="3">
    <source>
        <dbReference type="ARBA" id="ARBA00022737"/>
    </source>
</evidence>
<dbReference type="PROSITE" id="PS00678">
    <property type="entry name" value="WD_REPEATS_1"/>
    <property type="match status" value="1"/>
</dbReference>
<dbReference type="Gene3D" id="2.130.10.10">
    <property type="entry name" value="YVTN repeat-like/Quinoprotein amine dehydrogenase"/>
    <property type="match status" value="1"/>
</dbReference>
<dbReference type="InterPro" id="IPR033010">
    <property type="entry name" value="Cdc20/Fizzy"/>
</dbReference>
<keyword evidence="9" id="KW-1185">Reference proteome</keyword>
<dbReference type="GO" id="GO:0031145">
    <property type="term" value="P:anaphase-promoting complex-dependent catabolic process"/>
    <property type="evidence" value="ECO:0007669"/>
    <property type="project" value="TreeGrafter"/>
</dbReference>
<dbReference type="InterPro" id="IPR056150">
    <property type="entry name" value="WD40_CDC20-Fz"/>
</dbReference>
<gene>
    <name evidence="8" type="ORF">DI09_19p70</name>
</gene>
<organism evidence="8 9">
    <name type="scientific">Mitosporidium daphniae</name>
    <dbReference type="NCBI Taxonomy" id="1485682"/>
    <lineage>
        <taxon>Eukaryota</taxon>
        <taxon>Fungi</taxon>
        <taxon>Fungi incertae sedis</taxon>
        <taxon>Microsporidia</taxon>
        <taxon>Mitosporidium</taxon>
    </lineage>
</organism>
<dbReference type="Proteomes" id="UP000029725">
    <property type="component" value="Unassembled WGS sequence"/>
</dbReference>
<feature type="repeat" description="WD" evidence="5">
    <location>
        <begin position="339"/>
        <end position="370"/>
    </location>
</feature>
<keyword evidence="3" id="KW-0677">Repeat</keyword>
<dbReference type="PROSITE" id="PS50294">
    <property type="entry name" value="WD_REPEATS_REGION"/>
    <property type="match status" value="2"/>
</dbReference>
<evidence type="ECO:0000313" key="8">
    <source>
        <dbReference type="EMBL" id="KGG52225.1"/>
    </source>
</evidence>
<sequence length="370" mass="40746">MIDSNIHPSQYPPPLLRGNTDWRRAPPVRRVTFPNGNAMQTENVGECPELILDAPGLIDDFYSSPIDWCEYDGCSRIAVALLSSIYIYNPDNKALCQMERYNRHMVTSVKFISPQNSRLLASGAQGGGIRVWDTSTVQILCEWQTTSSRIISLATLNENLIFSGSETGEVLLFDLRTNRPASRLSSTIHCQEICGLSLAPNRSLLASGSNDNTIGIWDLRMLCANSLGIGRALFKISHHSAAALNWLDNSILASGGGTSDRRIALWDASTTGALLYEKDTGSQITHLVWLSPPYGQGNLLAVAHGYEAAAENERTTNVADISIWEYSPLHQLREVQRISPAHSGRVLHLATIPHKLLSCGADETLRFWAF</sequence>
<evidence type="ECO:0000259" key="7">
    <source>
        <dbReference type="Pfam" id="PF24807"/>
    </source>
</evidence>
<evidence type="ECO:0000256" key="6">
    <source>
        <dbReference type="SAM" id="MobiDB-lite"/>
    </source>
</evidence>
<dbReference type="GeneID" id="25258893"/>
<comment type="similarity">
    <text evidence="1">Belongs to the WD repeat CDC20/Fizzy family.</text>
</comment>
<dbReference type="GO" id="GO:0010997">
    <property type="term" value="F:anaphase-promoting complex binding"/>
    <property type="evidence" value="ECO:0007669"/>
    <property type="project" value="InterPro"/>
</dbReference>
<keyword evidence="2 5" id="KW-0853">WD repeat</keyword>
<dbReference type="PANTHER" id="PTHR19918:SF1">
    <property type="entry name" value="FIZZY-RELATED PROTEIN HOMOLOG"/>
    <property type="match status" value="1"/>
</dbReference>